<comment type="caution">
    <text evidence="1">The sequence shown here is derived from an EMBL/GenBank/DDBJ whole genome shotgun (WGS) entry which is preliminary data.</text>
</comment>
<dbReference type="InterPro" id="IPR025049">
    <property type="entry name" value="Mfa-like_1"/>
</dbReference>
<feature type="non-terminal residue" evidence="1">
    <location>
        <position position="289"/>
    </location>
</feature>
<dbReference type="InterPro" id="IPR042278">
    <property type="entry name" value="Mfa-like_1_N"/>
</dbReference>
<organism evidence="1">
    <name type="scientific">termite gut metagenome</name>
    <dbReference type="NCBI Taxonomy" id="433724"/>
    <lineage>
        <taxon>unclassified sequences</taxon>
        <taxon>metagenomes</taxon>
        <taxon>organismal metagenomes</taxon>
    </lineage>
</organism>
<name>A0A5J4QF64_9ZZZZ</name>
<accession>A0A5J4QF64</accession>
<dbReference type="AlphaFoldDB" id="A0A5J4QF64"/>
<protein>
    <recommendedName>
        <fullName evidence="2">Fimbrillin family protein</fullName>
    </recommendedName>
</protein>
<reference evidence="1" key="1">
    <citation type="submission" date="2019-03" db="EMBL/GenBank/DDBJ databases">
        <title>Single cell metagenomics reveals metabolic interactions within the superorganism composed of flagellate Streblomastix strix and complex community of Bacteroidetes bacteria on its surface.</title>
        <authorList>
            <person name="Treitli S.C."/>
            <person name="Kolisko M."/>
            <person name="Husnik F."/>
            <person name="Keeling P."/>
            <person name="Hampl V."/>
        </authorList>
    </citation>
    <scope>NUCLEOTIDE SEQUENCE</scope>
    <source>
        <strain evidence="1">STM</strain>
    </source>
</reference>
<gene>
    <name evidence="1" type="ORF">EZS27_030673</name>
</gene>
<dbReference type="EMBL" id="SNRY01003879">
    <property type="protein sequence ID" value="KAA6319434.1"/>
    <property type="molecule type" value="Genomic_DNA"/>
</dbReference>
<proteinExistence type="predicted"/>
<dbReference type="Pfam" id="PF13149">
    <property type="entry name" value="Mfa_like_1"/>
    <property type="match status" value="1"/>
</dbReference>
<evidence type="ECO:0000313" key="1">
    <source>
        <dbReference type="EMBL" id="KAA6319434.1"/>
    </source>
</evidence>
<evidence type="ECO:0008006" key="2">
    <source>
        <dbReference type="Google" id="ProtNLM"/>
    </source>
</evidence>
<dbReference type="Gene3D" id="2.60.40.2620">
    <property type="entry name" value="Fimbrillin-like"/>
    <property type="match status" value="1"/>
</dbReference>
<sequence>MKQILVTLPIIASLFFLNACDSDKDLNNDNQEGQIIQFQIEVSGFGVNTVGSDTRLDVEGCEFEDGDEIGLFAVKRKKTDSATDYDLKSTESENFIHNAKLTYSSFKGEWVFDTPVSYPIDAAGIVYDFYAYYPYQEDLDPTATDINGVLDNQEGRSTLGKSDFMTAYERGYVYEDGAVKLKFDHHFSLVKFDVLSTGSSSPFANVAFNTPAYSIKKFKLILVALGKENLTYTKEQKNILIGMHQLDNKTYQVLVIPQTITVNNNTPLFYYSLSDNKEDNGLFSISSKN</sequence>
<dbReference type="CDD" id="cd13120">
    <property type="entry name" value="BF2867_like_N"/>
    <property type="match status" value="1"/>
</dbReference>